<evidence type="ECO:0000313" key="9">
    <source>
        <dbReference type="Proteomes" id="UP000184203"/>
    </source>
</evidence>
<accession>E7QYA2</accession>
<feature type="domain" description="ABC transporter" evidence="5">
    <location>
        <begin position="26"/>
        <end position="248"/>
    </location>
</feature>
<reference evidence="6 8" key="1">
    <citation type="journal article" date="2014" name="ISME J.">
        <title>Trehalose/2-sulfotrehalose biosynthesis and glycine-betaine uptake are widely spread mechanisms for osmoadaptation in the Halobacteriales.</title>
        <authorList>
            <person name="Youssef N.H."/>
            <person name="Savage-Ashlock K.N."/>
            <person name="McCully A.L."/>
            <person name="Luedtke B."/>
            <person name="Shaw E.I."/>
            <person name="Hoff W.D."/>
            <person name="Elshahed M.S."/>
        </authorList>
    </citation>
    <scope>NUCLEOTIDE SEQUENCE [LARGE SCALE GENOMIC DNA]</scope>
    <source>
        <strain evidence="6 8">DX253</strain>
    </source>
</reference>
<evidence type="ECO:0000313" key="8">
    <source>
        <dbReference type="Proteomes" id="UP000003751"/>
    </source>
</evidence>
<dbReference type="PANTHER" id="PTHR42711">
    <property type="entry name" value="ABC TRANSPORTER ATP-BINDING PROTEIN"/>
    <property type="match status" value="1"/>
</dbReference>
<protein>
    <submittedName>
        <fullName evidence="6">ABC transporter related protein</fullName>
    </submittedName>
    <submittedName>
        <fullName evidence="7">ABC-2 type transport system ATP-binding protein</fullName>
    </submittedName>
</protein>
<dbReference type="OrthoDB" id="87732at2157"/>
<evidence type="ECO:0000313" key="7">
    <source>
        <dbReference type="EMBL" id="SHK29229.1"/>
    </source>
</evidence>
<evidence type="ECO:0000259" key="5">
    <source>
        <dbReference type="PROSITE" id="PS50893"/>
    </source>
</evidence>
<reference evidence="9" key="3">
    <citation type="submission" date="2016-11" db="EMBL/GenBank/DDBJ databases">
        <authorList>
            <person name="Varghese N."/>
            <person name="Submissions S."/>
        </authorList>
    </citation>
    <scope>NUCLEOTIDE SEQUENCE [LARGE SCALE GENOMIC DNA]</scope>
    <source>
        <strain evidence="9">DX253</strain>
    </source>
</reference>
<sequence length="313" mass="34320">MISDTFGEPYKSLAGVHSSVSAPEPIAIEELTKYYGDVRGVEDLTFAVESGEIFGFLGPNGAGKSTAIRLLLGLLKPTSGTAQVLGHTITERTRSVEGRIGYVPGDATVYENVTGAELLDYFATLSGDERREELLDRFPVPIDRAVKNYSRGNRQKLALVQAFMHDPDLLIMDEPTAGLDPLAQNALYELLLAERDRGVTVLFSTHVLSEVRKVCDRVGIIRDGRLVALENIGELLAKSGKIVRLDLAEDPPPDDLLFDGALSSDLDPDGYYRLVVTENFDGLVDVLDRYSVLDLEVEETSLEDVFMEFYGGT</sequence>
<dbReference type="GO" id="GO:0005524">
    <property type="term" value="F:ATP binding"/>
    <property type="evidence" value="ECO:0007669"/>
    <property type="project" value="UniProtKB-KW"/>
</dbReference>
<dbReference type="SMART" id="SM00382">
    <property type="entry name" value="AAA"/>
    <property type="match status" value="1"/>
</dbReference>
<dbReference type="SUPFAM" id="SSF52540">
    <property type="entry name" value="P-loop containing nucleoside triphosphate hydrolases"/>
    <property type="match status" value="1"/>
</dbReference>
<dbReference type="InterPro" id="IPR027417">
    <property type="entry name" value="P-loop_NTPase"/>
</dbReference>
<keyword evidence="4 7" id="KW-0067">ATP-binding</keyword>
<dbReference type="Pfam" id="PF00005">
    <property type="entry name" value="ABC_tran"/>
    <property type="match status" value="1"/>
</dbReference>
<keyword evidence="3" id="KW-0547">Nucleotide-binding</keyword>
<name>E7QYA2_HALPU</name>
<dbReference type="STRING" id="797209.GCA_000376445_02898"/>
<evidence type="ECO:0000256" key="3">
    <source>
        <dbReference type="ARBA" id="ARBA00022741"/>
    </source>
</evidence>
<dbReference type="GO" id="GO:0016887">
    <property type="term" value="F:ATP hydrolysis activity"/>
    <property type="evidence" value="ECO:0007669"/>
    <property type="project" value="InterPro"/>
</dbReference>
<keyword evidence="2" id="KW-0813">Transport</keyword>
<dbReference type="PROSITE" id="PS50893">
    <property type="entry name" value="ABC_TRANSPORTER_2"/>
    <property type="match status" value="1"/>
</dbReference>
<comment type="similarity">
    <text evidence="1">Belongs to the ABC transporter superfamily.</text>
</comment>
<evidence type="ECO:0000256" key="2">
    <source>
        <dbReference type="ARBA" id="ARBA00022448"/>
    </source>
</evidence>
<organism evidence="6 8">
    <name type="scientific">Haladaptatus paucihalophilus DX253</name>
    <dbReference type="NCBI Taxonomy" id="797209"/>
    <lineage>
        <taxon>Archaea</taxon>
        <taxon>Methanobacteriati</taxon>
        <taxon>Methanobacteriota</taxon>
        <taxon>Stenosarchaea group</taxon>
        <taxon>Halobacteria</taxon>
        <taxon>Halobacteriales</taxon>
        <taxon>Haladaptataceae</taxon>
        <taxon>Haladaptatus</taxon>
    </lineage>
</organism>
<dbReference type="eggNOG" id="arCOG00194">
    <property type="taxonomic scope" value="Archaea"/>
</dbReference>
<dbReference type="InterPro" id="IPR050763">
    <property type="entry name" value="ABC_transporter_ATP-binding"/>
</dbReference>
<dbReference type="PANTHER" id="PTHR42711:SF5">
    <property type="entry name" value="ABC TRANSPORTER ATP-BINDING PROTEIN NATA"/>
    <property type="match status" value="1"/>
</dbReference>
<dbReference type="InterPro" id="IPR003439">
    <property type="entry name" value="ABC_transporter-like_ATP-bd"/>
</dbReference>
<dbReference type="RefSeq" id="WP_007982494.1">
    <property type="nucleotide sequence ID" value="NZ_AEMG01000025.1"/>
</dbReference>
<dbReference type="EMBL" id="FRAN01000001">
    <property type="protein sequence ID" value="SHK29229.1"/>
    <property type="molecule type" value="Genomic_DNA"/>
</dbReference>
<evidence type="ECO:0000256" key="1">
    <source>
        <dbReference type="ARBA" id="ARBA00005417"/>
    </source>
</evidence>
<proteinExistence type="inferred from homology"/>
<dbReference type="CDD" id="cd03230">
    <property type="entry name" value="ABC_DR_subfamily_A"/>
    <property type="match status" value="1"/>
</dbReference>
<dbReference type="InterPro" id="IPR003593">
    <property type="entry name" value="AAA+_ATPase"/>
</dbReference>
<dbReference type="PATRIC" id="fig|797209.4.peg.3717"/>
<dbReference type="Proteomes" id="UP000184203">
    <property type="component" value="Unassembled WGS sequence"/>
</dbReference>
<dbReference type="AlphaFoldDB" id="E7QYA2"/>
<gene>
    <name evidence="7" type="ORF">SAMN05444342_1222</name>
    <name evidence="6" type="ORF">ZOD2009_18959</name>
</gene>
<keyword evidence="9" id="KW-1185">Reference proteome</keyword>
<dbReference type="EMBL" id="AEMG01000025">
    <property type="protein sequence ID" value="EFW90568.1"/>
    <property type="molecule type" value="Genomic_DNA"/>
</dbReference>
<dbReference type="Gene3D" id="3.40.50.300">
    <property type="entry name" value="P-loop containing nucleotide triphosphate hydrolases"/>
    <property type="match status" value="1"/>
</dbReference>
<evidence type="ECO:0000256" key="4">
    <source>
        <dbReference type="ARBA" id="ARBA00022840"/>
    </source>
</evidence>
<dbReference type="Proteomes" id="UP000003751">
    <property type="component" value="Unassembled WGS sequence"/>
</dbReference>
<reference evidence="7" key="2">
    <citation type="submission" date="2016-11" db="EMBL/GenBank/DDBJ databases">
        <authorList>
            <person name="Jaros S."/>
            <person name="Januszkiewicz K."/>
            <person name="Wedrychowicz H."/>
        </authorList>
    </citation>
    <scope>NUCLEOTIDE SEQUENCE [LARGE SCALE GENOMIC DNA]</scope>
    <source>
        <strain evidence="7">DX253</strain>
    </source>
</reference>
<evidence type="ECO:0000313" key="6">
    <source>
        <dbReference type="EMBL" id="EFW90568.1"/>
    </source>
</evidence>